<keyword evidence="6" id="KW-1185">Reference proteome</keyword>
<dbReference type="Proteomes" id="UP001596072">
    <property type="component" value="Unassembled WGS sequence"/>
</dbReference>
<comment type="caution">
    <text evidence="5">The sequence shown here is derived from an EMBL/GenBank/DDBJ whole genome shotgun (WGS) entry which is preliminary data.</text>
</comment>
<reference evidence="6" key="1">
    <citation type="journal article" date="2019" name="Int. J. Syst. Evol. Microbiol.">
        <title>The Global Catalogue of Microorganisms (GCM) 10K type strain sequencing project: providing services to taxonomists for standard genome sequencing and annotation.</title>
        <authorList>
            <consortium name="The Broad Institute Genomics Platform"/>
            <consortium name="The Broad Institute Genome Sequencing Center for Infectious Disease"/>
            <person name="Wu L."/>
            <person name="Ma J."/>
        </authorList>
    </citation>
    <scope>NUCLEOTIDE SEQUENCE [LARGE SCALE GENOMIC DNA]</scope>
    <source>
        <strain evidence="6">YIM 94188</strain>
    </source>
</reference>
<protein>
    <submittedName>
        <fullName evidence="5">ATP-dependent helicase C-terminal domain-containing protein</fullName>
    </submittedName>
</protein>
<feature type="region of interest" description="Disordered" evidence="3">
    <location>
        <begin position="210"/>
        <end position="263"/>
    </location>
</feature>
<evidence type="ECO:0000259" key="4">
    <source>
        <dbReference type="Pfam" id="PF08482"/>
    </source>
</evidence>
<dbReference type="PANTHER" id="PTHR43519">
    <property type="entry name" value="ATP-DEPENDENT RNA HELICASE HRPB"/>
    <property type="match status" value="1"/>
</dbReference>
<dbReference type="InterPro" id="IPR013689">
    <property type="entry name" value="RNA_helicase_ATP-dep_HrpB_C"/>
</dbReference>
<proteinExistence type="predicted"/>
<organism evidence="5 6">
    <name type="scientific">Nocardioides vastitatis</name>
    <dbReference type="NCBI Taxonomy" id="2568655"/>
    <lineage>
        <taxon>Bacteria</taxon>
        <taxon>Bacillati</taxon>
        <taxon>Actinomycetota</taxon>
        <taxon>Actinomycetes</taxon>
        <taxon>Propionibacteriales</taxon>
        <taxon>Nocardioidaceae</taxon>
        <taxon>Nocardioides</taxon>
    </lineage>
</organism>
<accession>A0ABW0ZHN3</accession>
<dbReference type="GO" id="GO:0004386">
    <property type="term" value="F:helicase activity"/>
    <property type="evidence" value="ECO:0007669"/>
    <property type="project" value="UniProtKB-KW"/>
</dbReference>
<feature type="compositionally biased region" description="Basic residues" evidence="3">
    <location>
        <begin position="211"/>
        <end position="235"/>
    </location>
</feature>
<keyword evidence="2 5" id="KW-0547">Nucleotide-binding</keyword>
<evidence type="ECO:0000256" key="2">
    <source>
        <dbReference type="ARBA" id="ARBA00022806"/>
    </source>
</evidence>
<dbReference type="Pfam" id="PF08482">
    <property type="entry name" value="HrpB_C"/>
    <property type="match status" value="1"/>
</dbReference>
<keyword evidence="1" id="KW-0378">Hydrolase</keyword>
<keyword evidence="2 5" id="KW-0067">ATP-binding</keyword>
<evidence type="ECO:0000256" key="1">
    <source>
        <dbReference type="ARBA" id="ARBA00022801"/>
    </source>
</evidence>
<gene>
    <name evidence="5" type="ORF">ACFPQB_16220</name>
</gene>
<evidence type="ECO:0000256" key="3">
    <source>
        <dbReference type="SAM" id="MobiDB-lite"/>
    </source>
</evidence>
<evidence type="ECO:0000313" key="5">
    <source>
        <dbReference type="EMBL" id="MFC5730469.1"/>
    </source>
</evidence>
<name>A0ABW0ZHN3_9ACTN</name>
<keyword evidence="2 5" id="KW-0347">Helicase</keyword>
<evidence type="ECO:0000313" key="6">
    <source>
        <dbReference type="Proteomes" id="UP001596072"/>
    </source>
</evidence>
<sequence length="263" mass="28704">MAASVHARRAIPSVTACAGGSLSLDFLHRALGDPWPDVSDEALTQDLQSWLGPQLARVHSAQDLRRIDVTAALRAMVPWPEAGRLNDLAPERVEVPNGSSVRIDYSQDQPVLAERLQEVFGWTAVPSDTESGSRREFDRGDAVEETVDQAVAAPPGVLFDGGRVSYQSVDIGSHCDGRGRTAVAEPSGEHRAGELGMEYHCQVASYDERLRSRRVRGQLTRPRRQGPRSKSRPQKARSPQCSPAGGLGHHSGRNQRRAPPLRD</sequence>
<dbReference type="RefSeq" id="WP_206056053.1">
    <property type="nucleotide sequence ID" value="NZ_JBHSNS010000008.1"/>
</dbReference>
<feature type="domain" description="ATP-dependent RNA helicase HrpB C-terminal" evidence="4">
    <location>
        <begin position="50"/>
        <end position="127"/>
    </location>
</feature>
<dbReference type="EMBL" id="JBHSNS010000008">
    <property type="protein sequence ID" value="MFC5730469.1"/>
    <property type="molecule type" value="Genomic_DNA"/>
</dbReference>
<dbReference type="PANTHER" id="PTHR43519:SF1">
    <property type="entry name" value="ATP-DEPENDENT RNA HELICASE HRPB"/>
    <property type="match status" value="1"/>
</dbReference>